<name>A0ABR3JID1_9AGAR</name>
<dbReference type="InterPro" id="IPR011701">
    <property type="entry name" value="MFS"/>
</dbReference>
<evidence type="ECO:0000256" key="7">
    <source>
        <dbReference type="SAM" id="Phobius"/>
    </source>
</evidence>
<evidence type="ECO:0000256" key="3">
    <source>
        <dbReference type="ARBA" id="ARBA00022692"/>
    </source>
</evidence>
<gene>
    <name evidence="8" type="ORF">HGRIS_004018</name>
</gene>
<dbReference type="Pfam" id="PF07690">
    <property type="entry name" value="MFS_1"/>
    <property type="match status" value="1"/>
</dbReference>
<dbReference type="Proteomes" id="UP001556367">
    <property type="component" value="Unassembled WGS sequence"/>
</dbReference>
<comment type="subcellular location">
    <subcellularLocation>
        <location evidence="1">Membrane</location>
        <topology evidence="1">Multi-pass membrane protein</topology>
    </subcellularLocation>
</comment>
<sequence length="622" mass="68642">MVDPNDDRGSQPVHSTPQQEMTSAPAASSNPSRGSRRLTVRIAGADGLPLPDELSSPRPSDINESPTTAMGSGVFSAASEATLCSPRDRRLPKCEEKVPGTPPHMLQSNATTPASEHKEFPPISRATPVSPDIVSFNDDPNYDQDLIYDPADEARVVKILDTRLMSCVLLTLFTLSMDRTNHSNAIADNLPDDLEIDVDIVNLGAVMHAGFFFFFSLVGAVIAKWAGPARWIPILAVSWGIITVGHVFIQGKHDYLFVRSGGAIIEAGIIPSLLVYLGRWYKTNEYATRLAWLWGTQMMASAVTGLFASTILKLRGVLGLSGWRWLFLTNGIITILVGVASWFYLPRDAANTAGGLRGRKPWFTPFQIKIAVTRIIRNDPCKRYMSLPVTWKDVYETFTDIGIWHHILNTTIGLTPLTPLHIYFPLTIRSFNLDVFAANALTAPPYLIQAASTILLLRHSDNVQERGFHGAFGAGWMLIGWIILLCLPRHTSLVVKYVCATIVASWPAVHPLNVAWMSENAGSVGKRTVATGAMSGFAAIHGTWGSQIYRVDDLPDFKRGNALNIVFASTATLMWLTQKLYYRRKNTLNTARLAALDPVQRSLEETQQVRKGNKSLLFTFRD</sequence>
<evidence type="ECO:0000256" key="6">
    <source>
        <dbReference type="SAM" id="MobiDB-lite"/>
    </source>
</evidence>
<accession>A0ABR3JID1</accession>
<dbReference type="SUPFAM" id="SSF103473">
    <property type="entry name" value="MFS general substrate transporter"/>
    <property type="match status" value="1"/>
</dbReference>
<dbReference type="PANTHER" id="PTHR43791:SF65">
    <property type="entry name" value="MAJOR FACILITATOR SUPERFAMILY (MFS) PROFILE DOMAIN-CONTAINING PROTEIN-RELATED"/>
    <property type="match status" value="1"/>
</dbReference>
<dbReference type="PANTHER" id="PTHR43791">
    <property type="entry name" value="PERMEASE-RELATED"/>
    <property type="match status" value="1"/>
</dbReference>
<protein>
    <submittedName>
        <fullName evidence="8">Uncharacterized protein</fullName>
    </submittedName>
</protein>
<dbReference type="Gene3D" id="1.20.1250.20">
    <property type="entry name" value="MFS general substrate transporter like domains"/>
    <property type="match status" value="1"/>
</dbReference>
<feature type="transmembrane region" description="Helical" evidence="7">
    <location>
        <begin position="324"/>
        <end position="345"/>
    </location>
</feature>
<reference evidence="9" key="1">
    <citation type="submission" date="2024-06" db="EMBL/GenBank/DDBJ databases">
        <title>Multi-omics analyses provide insights into the biosynthesis of the anticancer antibiotic pleurotin in Hohenbuehelia grisea.</title>
        <authorList>
            <person name="Weaver J.A."/>
            <person name="Alberti F."/>
        </authorList>
    </citation>
    <scope>NUCLEOTIDE SEQUENCE [LARGE SCALE GENOMIC DNA]</scope>
    <source>
        <strain evidence="9">T-177</strain>
    </source>
</reference>
<feature type="compositionally biased region" description="Basic and acidic residues" evidence="6">
    <location>
        <begin position="86"/>
        <end position="98"/>
    </location>
</feature>
<keyword evidence="5 7" id="KW-0472">Membrane</keyword>
<keyword evidence="9" id="KW-1185">Reference proteome</keyword>
<dbReference type="InterPro" id="IPR036259">
    <property type="entry name" value="MFS_trans_sf"/>
</dbReference>
<evidence type="ECO:0000256" key="2">
    <source>
        <dbReference type="ARBA" id="ARBA00022448"/>
    </source>
</evidence>
<evidence type="ECO:0000256" key="4">
    <source>
        <dbReference type="ARBA" id="ARBA00022989"/>
    </source>
</evidence>
<evidence type="ECO:0000256" key="5">
    <source>
        <dbReference type="ARBA" id="ARBA00023136"/>
    </source>
</evidence>
<evidence type="ECO:0000313" key="9">
    <source>
        <dbReference type="Proteomes" id="UP001556367"/>
    </source>
</evidence>
<feature type="transmembrane region" description="Helical" evidence="7">
    <location>
        <begin position="436"/>
        <end position="456"/>
    </location>
</feature>
<feature type="transmembrane region" description="Helical" evidence="7">
    <location>
        <begin position="200"/>
        <end position="223"/>
    </location>
</feature>
<keyword evidence="2" id="KW-0813">Transport</keyword>
<feature type="transmembrane region" description="Helical" evidence="7">
    <location>
        <begin position="468"/>
        <end position="487"/>
    </location>
</feature>
<keyword evidence="3 7" id="KW-0812">Transmembrane</keyword>
<feature type="transmembrane region" description="Helical" evidence="7">
    <location>
        <begin position="229"/>
        <end position="249"/>
    </location>
</feature>
<feature type="transmembrane region" description="Helical" evidence="7">
    <location>
        <begin position="494"/>
        <end position="516"/>
    </location>
</feature>
<feature type="transmembrane region" description="Helical" evidence="7">
    <location>
        <begin position="256"/>
        <end position="278"/>
    </location>
</feature>
<feature type="region of interest" description="Disordered" evidence="6">
    <location>
        <begin position="1"/>
        <end position="124"/>
    </location>
</feature>
<keyword evidence="4 7" id="KW-1133">Transmembrane helix</keyword>
<organism evidence="8 9">
    <name type="scientific">Hohenbuehelia grisea</name>
    <dbReference type="NCBI Taxonomy" id="104357"/>
    <lineage>
        <taxon>Eukaryota</taxon>
        <taxon>Fungi</taxon>
        <taxon>Dikarya</taxon>
        <taxon>Basidiomycota</taxon>
        <taxon>Agaricomycotina</taxon>
        <taxon>Agaricomycetes</taxon>
        <taxon>Agaricomycetidae</taxon>
        <taxon>Agaricales</taxon>
        <taxon>Pleurotineae</taxon>
        <taxon>Pleurotaceae</taxon>
        <taxon>Hohenbuehelia</taxon>
    </lineage>
</organism>
<feature type="transmembrane region" description="Helical" evidence="7">
    <location>
        <begin position="562"/>
        <end position="582"/>
    </location>
</feature>
<evidence type="ECO:0000313" key="8">
    <source>
        <dbReference type="EMBL" id="KAL0955103.1"/>
    </source>
</evidence>
<feature type="compositionally biased region" description="Polar residues" evidence="6">
    <location>
        <begin position="12"/>
        <end position="33"/>
    </location>
</feature>
<comment type="caution">
    <text evidence="8">The sequence shown here is derived from an EMBL/GenBank/DDBJ whole genome shotgun (WGS) entry which is preliminary data.</text>
</comment>
<evidence type="ECO:0000256" key="1">
    <source>
        <dbReference type="ARBA" id="ARBA00004141"/>
    </source>
</evidence>
<proteinExistence type="predicted"/>
<dbReference type="EMBL" id="JASNQZ010000007">
    <property type="protein sequence ID" value="KAL0955103.1"/>
    <property type="molecule type" value="Genomic_DNA"/>
</dbReference>
<feature type="transmembrane region" description="Helical" evidence="7">
    <location>
        <begin position="290"/>
        <end position="312"/>
    </location>
</feature>